<dbReference type="GO" id="GO:0005524">
    <property type="term" value="F:ATP binding"/>
    <property type="evidence" value="ECO:0007669"/>
    <property type="project" value="UniProtKB-KW"/>
</dbReference>
<dbReference type="Pfam" id="PF00270">
    <property type="entry name" value="DEAD"/>
    <property type="match status" value="1"/>
</dbReference>
<dbReference type="SUPFAM" id="SSF49764">
    <property type="entry name" value="HSP20-like chaperones"/>
    <property type="match status" value="1"/>
</dbReference>
<evidence type="ECO:0000256" key="1">
    <source>
        <dbReference type="ARBA" id="ARBA00012552"/>
    </source>
</evidence>
<keyword evidence="5" id="KW-0221">Differentiation</keyword>
<dbReference type="GO" id="GO:0031047">
    <property type="term" value="P:regulatory ncRNA-mediated gene silencing"/>
    <property type="evidence" value="ECO:0007669"/>
    <property type="project" value="UniProtKB-KW"/>
</dbReference>
<feature type="domain" description="Tudor" evidence="13">
    <location>
        <begin position="1385"/>
        <end position="1444"/>
    </location>
</feature>
<keyword evidence="6" id="KW-0378">Hydrolase</keyword>
<dbReference type="SUPFAM" id="SSF52540">
    <property type="entry name" value="P-loop containing nucleoside triphosphate hydrolases"/>
    <property type="match status" value="2"/>
</dbReference>
<dbReference type="InterPro" id="IPR027417">
    <property type="entry name" value="P-loop_NTPase"/>
</dbReference>
<dbReference type="Gene3D" id="2.30.30.140">
    <property type="match status" value="1"/>
</dbReference>
<dbReference type="GO" id="GO:0016787">
    <property type="term" value="F:hydrolase activity"/>
    <property type="evidence" value="ECO:0007669"/>
    <property type="project" value="UniProtKB-KW"/>
</dbReference>
<evidence type="ECO:0000256" key="3">
    <source>
        <dbReference type="ARBA" id="ARBA00022737"/>
    </source>
</evidence>
<evidence type="ECO:0000256" key="10">
    <source>
        <dbReference type="ARBA" id="ARBA00023158"/>
    </source>
</evidence>
<evidence type="ECO:0000256" key="2">
    <source>
        <dbReference type="ARBA" id="ARBA00022473"/>
    </source>
</evidence>
<dbReference type="GO" id="GO:0005737">
    <property type="term" value="C:cytoplasm"/>
    <property type="evidence" value="ECO:0007669"/>
    <property type="project" value="UniProtKB-ARBA"/>
</dbReference>
<keyword evidence="3" id="KW-0677">Repeat</keyword>
<keyword evidence="9" id="KW-0744">Spermatogenesis</keyword>
<dbReference type="InterPro" id="IPR002999">
    <property type="entry name" value="Tudor"/>
</dbReference>
<organism evidence="15 16">
    <name type="scientific">Diatraea saccharalis</name>
    <name type="common">sugarcane borer</name>
    <dbReference type="NCBI Taxonomy" id="40085"/>
    <lineage>
        <taxon>Eukaryota</taxon>
        <taxon>Metazoa</taxon>
        <taxon>Ecdysozoa</taxon>
        <taxon>Arthropoda</taxon>
        <taxon>Hexapoda</taxon>
        <taxon>Insecta</taxon>
        <taxon>Pterygota</taxon>
        <taxon>Neoptera</taxon>
        <taxon>Endopterygota</taxon>
        <taxon>Lepidoptera</taxon>
        <taxon>Glossata</taxon>
        <taxon>Ditrysia</taxon>
        <taxon>Pyraloidea</taxon>
        <taxon>Crambidae</taxon>
        <taxon>Crambinae</taxon>
        <taxon>Diatraea</taxon>
    </lineage>
</organism>
<dbReference type="GO" id="GO:0051321">
    <property type="term" value="P:meiotic cell cycle"/>
    <property type="evidence" value="ECO:0007669"/>
    <property type="project" value="UniProtKB-KW"/>
</dbReference>
<dbReference type="OrthoDB" id="249932at2759"/>
<dbReference type="GO" id="GO:0042078">
    <property type="term" value="P:germ-line stem cell division"/>
    <property type="evidence" value="ECO:0007669"/>
    <property type="project" value="TreeGrafter"/>
</dbReference>
<keyword evidence="2" id="KW-0217">Developmental protein</keyword>
<dbReference type="CDD" id="cd20435">
    <property type="entry name" value="Tudor_TDRD12_rpt2"/>
    <property type="match status" value="1"/>
</dbReference>
<proteinExistence type="predicted"/>
<keyword evidence="7" id="KW-0347">Helicase</keyword>
<evidence type="ECO:0000256" key="4">
    <source>
        <dbReference type="ARBA" id="ARBA00022741"/>
    </source>
</evidence>
<dbReference type="InterPro" id="IPR035437">
    <property type="entry name" value="SNase_OB-fold_sf"/>
</dbReference>
<evidence type="ECO:0000256" key="5">
    <source>
        <dbReference type="ARBA" id="ARBA00022782"/>
    </source>
</evidence>
<dbReference type="PROSITE" id="PS51203">
    <property type="entry name" value="CS"/>
    <property type="match status" value="1"/>
</dbReference>
<evidence type="ECO:0000256" key="12">
    <source>
        <dbReference type="ARBA" id="ARBA00047984"/>
    </source>
</evidence>
<dbReference type="PROSITE" id="PS50304">
    <property type="entry name" value="TUDOR"/>
    <property type="match status" value="1"/>
</dbReference>
<comment type="catalytic activity">
    <reaction evidence="12">
        <text>ATP + H2O = ADP + phosphate + H(+)</text>
        <dbReference type="Rhea" id="RHEA:13065"/>
        <dbReference type="ChEBI" id="CHEBI:15377"/>
        <dbReference type="ChEBI" id="CHEBI:15378"/>
        <dbReference type="ChEBI" id="CHEBI:30616"/>
        <dbReference type="ChEBI" id="CHEBI:43474"/>
        <dbReference type="ChEBI" id="CHEBI:456216"/>
        <dbReference type="EC" id="3.6.4.13"/>
    </reaction>
</comment>
<dbReference type="InterPro" id="IPR014001">
    <property type="entry name" value="Helicase_ATP-bd"/>
</dbReference>
<accession>A0A9N9WIK1</accession>
<dbReference type="EMBL" id="OU893337">
    <property type="protein sequence ID" value="CAG9794475.1"/>
    <property type="molecule type" value="Genomic_DNA"/>
</dbReference>
<keyword evidence="11" id="KW-0469">Meiosis</keyword>
<keyword evidence="4" id="KW-0547">Nucleotide-binding</keyword>
<dbReference type="SMART" id="SM00333">
    <property type="entry name" value="TUDOR"/>
    <property type="match status" value="1"/>
</dbReference>
<dbReference type="InterPro" id="IPR011545">
    <property type="entry name" value="DEAD/DEAH_box_helicase_dom"/>
</dbReference>
<dbReference type="Gene3D" id="2.60.40.790">
    <property type="match status" value="1"/>
</dbReference>
<evidence type="ECO:0000313" key="16">
    <source>
        <dbReference type="Proteomes" id="UP001153714"/>
    </source>
</evidence>
<evidence type="ECO:0000259" key="13">
    <source>
        <dbReference type="PROSITE" id="PS50304"/>
    </source>
</evidence>
<evidence type="ECO:0000313" key="15">
    <source>
        <dbReference type="EMBL" id="CAG9794475.1"/>
    </source>
</evidence>
<dbReference type="SUPFAM" id="SSF63748">
    <property type="entry name" value="Tudor/PWWP/MBT"/>
    <property type="match status" value="1"/>
</dbReference>
<dbReference type="Proteomes" id="UP001153714">
    <property type="component" value="Chromosome 6"/>
</dbReference>
<dbReference type="Gene3D" id="3.40.50.300">
    <property type="entry name" value="P-loop containing nucleotide triphosphate hydrolases"/>
    <property type="match status" value="2"/>
</dbReference>
<dbReference type="GO" id="GO:0007283">
    <property type="term" value="P:spermatogenesis"/>
    <property type="evidence" value="ECO:0007669"/>
    <property type="project" value="UniProtKB-KW"/>
</dbReference>
<dbReference type="GO" id="GO:0003724">
    <property type="term" value="F:RNA helicase activity"/>
    <property type="evidence" value="ECO:0007669"/>
    <property type="project" value="UniProtKB-EC"/>
</dbReference>
<evidence type="ECO:0000256" key="9">
    <source>
        <dbReference type="ARBA" id="ARBA00022871"/>
    </source>
</evidence>
<dbReference type="Gene3D" id="2.40.50.90">
    <property type="match status" value="1"/>
</dbReference>
<dbReference type="Pfam" id="PF00567">
    <property type="entry name" value="TUDOR"/>
    <property type="match status" value="1"/>
</dbReference>
<evidence type="ECO:0000256" key="11">
    <source>
        <dbReference type="ARBA" id="ARBA00023254"/>
    </source>
</evidence>
<dbReference type="InterPro" id="IPR008978">
    <property type="entry name" value="HSP20-like_chaperone"/>
</dbReference>
<dbReference type="Pfam" id="PF04969">
    <property type="entry name" value="CS"/>
    <property type="match status" value="1"/>
</dbReference>
<evidence type="ECO:0000256" key="8">
    <source>
        <dbReference type="ARBA" id="ARBA00022840"/>
    </source>
</evidence>
<keyword evidence="16" id="KW-1185">Reference proteome</keyword>
<gene>
    <name evidence="15" type="ORF">DIATSA_LOCUS11849</name>
</gene>
<dbReference type="EC" id="3.6.4.13" evidence="1"/>
<dbReference type="SMART" id="SM00487">
    <property type="entry name" value="DEXDc"/>
    <property type="match status" value="1"/>
</dbReference>
<reference evidence="15" key="1">
    <citation type="submission" date="2021-12" db="EMBL/GenBank/DDBJ databases">
        <authorList>
            <person name="King R."/>
        </authorList>
    </citation>
    <scope>NUCLEOTIDE SEQUENCE</scope>
</reference>
<keyword evidence="8" id="KW-0067">ATP-binding</keyword>
<dbReference type="PANTHER" id="PTHR22655">
    <property type="entry name" value="ATP-DEPENDENT RNA HELICASE TDRD12-RELATED"/>
    <property type="match status" value="1"/>
</dbReference>
<dbReference type="PANTHER" id="PTHR22655:SF2">
    <property type="entry name" value="ATP-DEPENDENT RNA HELICASE TDRD12-RELATED"/>
    <property type="match status" value="1"/>
</dbReference>
<dbReference type="GO" id="GO:0003676">
    <property type="term" value="F:nucleic acid binding"/>
    <property type="evidence" value="ECO:0007669"/>
    <property type="project" value="InterPro"/>
</dbReference>
<evidence type="ECO:0000256" key="7">
    <source>
        <dbReference type="ARBA" id="ARBA00022806"/>
    </source>
</evidence>
<keyword evidence="10" id="KW-0943">RNA-mediated gene silencing</keyword>
<name>A0A9N9WIK1_9NEOP</name>
<dbReference type="InterPro" id="IPR007052">
    <property type="entry name" value="CS_dom"/>
</dbReference>
<sequence length="1874" mass="213971">MELDCYKVEILHYLNPHLIWVEVTDSKRDEEFVFEQLGIYGLLPYETTIDLNGETLKSQRCPEWIAAATVVMKKVLGSAVEVFFQQTFIDRRSSIFDDNIHKYGELIVNTVDGRKLKLSQSLVDSGFALYDVCLFHQELSLGNLKTKLSIVKAREVIKYLEKDNIDKVRECKVKKQTAVLQAAQSFETTLTMQNLERHNRQLSGMAIDNLIQKKMKDFDRCKDIDEESIGRAISLKQNLKEHQSSLLRKKMELFKLQKSQNSNKEQKNSQNDPLKVLLAAKQVLEVDANTTGNKLNADDSLFSEENKFQENRSHHSSSENDIVINTENNQVTNSENIIQKKRKSNKQHKISEYDIVTEKRIAFGPPGFNLTQLPMKIVPKGKETEEINLVSEIDDKVFVEREKEPFADVDSMVNFEITEIDRLKEIKNKHVNCDDNYLNRQQTKNANAGSLDNTTTNEQKQEFAKLRSAVLQRKLKLHKEISSKQSDHSETLLGDRINKALSDTSHSDTVNEDLLENSNFNTINKDSSTSIDGIQSKKEGKKSETIKCDYLDSDDDVTEIFEEMNVKYGVPTVKIQPEAPKEVIKADSAYINNVNPFKNVDDTISVFVDKLVAPVLMVHSKMNQRIEPCSNLRDANFNTHIQIVLKNLSIVHPMMLQMISWPVILRGFSLFLVSPLGSGKTIGYLPAVCRLVTDFTSDSIHSVGPICIIVCATAQSVAEVDKLARMFLGVEERVLSCFAGMDELHMTTSLLNGCDLFICTPSVLVRLMQLTDFGVDLRRLSTFVLDDCERLSEVYAKEIKCFLAKIKEAENKRVNKELKVQFIAASRVWCEFMAPLARKAPNSVICIGAFQECVLYSKTNTIVDFVKKENKIKRVLEFLKGIDDTKKTVIVCRSDDEVEELGKVLRNHKYVVFSCNNTMTVEELYDLSQCWVEYEEPLLGPILICCDGNLTHLNATDAHYLIHYSLPHLFSMFCRRFSALNNNYSSIFKEEKQSLKIKVFLEEDNLEQLPKILNFIKRCTDVPEFLESVSVKILQEKDVIKGKNLVPICDNLLTLGECPDFWNCQERHGIFKQYDQLKDWMPRSGVVTFKILHYHTAVHYSARLLSNSTKGNKRKYPQTYNVLHMKLGMYFSKESNRKLHGIPKVGDICAVSVKQNFFARCQVLKILNRYNNGTPNCVLINLLDDERLERARDIFLYHLPEDLKSFETHIVHVRLVNIRPKDNDITFSDLAKNQLKKITDKEEDLYLRGEVVMTIGNCIFVNTLEACHELTSLNETVVRYNFKKELLETHAITNPDHMTKLSILCKDFDCAETEVIVTETIKPKKQSPKPQWAHLEIHDFSQVFFASAVNPGTFFVRLTNFEPCMKLVLQEIDKYVKHNPNPVVDIHVGDILLAKFPDDATFERARVDDILGDDKVRCFFVDQGDWAVVATKDLLQIPDKLVTLIPFQAIECSLVGVKPAGDDWTEFGTNWFTYSCFENKDGDIKQLYVKYFNKIKADYTDGHKYGVVLVDTTTEQDILINQLMIDLNLAQEKEEEVHFFTELNINNATAEESSTDSEIVTVKKNPNSISKSLVPVNNPKDTPNVPLDNIFLKKPIRSVPLVDSDNESENSDKWEIVNAKEVVSSIISQPSSTPPNNQSYASTNKISSTENLIKNSMSKNIPAISSSKLGFEKSCLSTSVIHDEPKSMSSTLDSDDLSSAEGSQLAEKAIKEKQNDHNSTEIDELRKPKLVWWQNSSTVYIKIQLIGAEEYNVEIKERSIKFSTYLNDTYYGFDFELYGVIESNCSVHSNKGQYILVKLAKIIKKNWLTLTRDGCMRKWIVYDVDSIDTSSDEEDVPVNYLAEMVKSTHNRDAGSESDDDLLDDINFEYKRDYD</sequence>
<evidence type="ECO:0000256" key="6">
    <source>
        <dbReference type="ARBA" id="ARBA00022801"/>
    </source>
</evidence>
<protein>
    <recommendedName>
        <fullName evidence="1">RNA helicase</fullName>
        <ecNumber evidence="1">3.6.4.13</ecNumber>
    </recommendedName>
</protein>
<reference evidence="15" key="2">
    <citation type="submission" date="2022-10" db="EMBL/GenBank/DDBJ databases">
        <authorList>
            <consortium name="ENA_rothamsted_submissions"/>
            <consortium name="culmorum"/>
            <person name="King R."/>
        </authorList>
    </citation>
    <scope>NUCLEOTIDE SEQUENCE</scope>
</reference>
<feature type="domain" description="CS" evidence="14">
    <location>
        <begin position="1725"/>
        <end position="1811"/>
    </location>
</feature>
<evidence type="ECO:0000259" key="14">
    <source>
        <dbReference type="PROSITE" id="PS51203"/>
    </source>
</evidence>